<dbReference type="InterPro" id="IPR003593">
    <property type="entry name" value="AAA+_ATPase"/>
</dbReference>
<evidence type="ECO:0000256" key="3">
    <source>
        <dbReference type="ARBA" id="ARBA00022705"/>
    </source>
</evidence>
<proteinExistence type="inferred from homology"/>
<dbReference type="GO" id="GO:0016887">
    <property type="term" value="F:ATP hydrolysis activity"/>
    <property type="evidence" value="ECO:0007669"/>
    <property type="project" value="InterPro"/>
</dbReference>
<dbReference type="Pfam" id="PF08519">
    <property type="entry name" value="RFC1"/>
    <property type="match status" value="1"/>
</dbReference>
<dbReference type="InterPro" id="IPR013725">
    <property type="entry name" value="DNA_replication_fac_RFC1_C"/>
</dbReference>
<reference evidence="9 10" key="1">
    <citation type="submission" date="2018-11" db="EMBL/GenBank/DDBJ databases">
        <authorList>
            <consortium name="Pathogen Informatics"/>
        </authorList>
    </citation>
    <scope>NUCLEOTIDE SEQUENCE [LARGE SCALE GENOMIC DNA]</scope>
</reference>
<evidence type="ECO:0000256" key="6">
    <source>
        <dbReference type="ARBA" id="ARBA00023242"/>
    </source>
</evidence>
<dbReference type="Pfam" id="PF00004">
    <property type="entry name" value="AAA"/>
    <property type="match status" value="1"/>
</dbReference>
<dbReference type="Gene3D" id="1.10.8.60">
    <property type="match status" value="1"/>
</dbReference>
<protein>
    <recommendedName>
        <fullName evidence="8">AAA+ ATPase domain-containing protein</fullName>
    </recommendedName>
</protein>
<comment type="similarity">
    <text evidence="2">Belongs to the activator 1 large subunit family.</text>
</comment>
<dbReference type="Pfam" id="PF25361">
    <property type="entry name" value="AAA_lid_RFC1"/>
    <property type="match status" value="1"/>
</dbReference>
<dbReference type="InterPro" id="IPR003959">
    <property type="entry name" value="ATPase_AAA_core"/>
</dbReference>
<evidence type="ECO:0000313" key="9">
    <source>
        <dbReference type="EMBL" id="VDM65043.1"/>
    </source>
</evidence>
<dbReference type="Gene3D" id="3.40.50.300">
    <property type="entry name" value="P-loop containing nucleotide triphosphate hydrolases"/>
    <property type="match status" value="1"/>
</dbReference>
<dbReference type="CDD" id="cd00009">
    <property type="entry name" value="AAA"/>
    <property type="match status" value="1"/>
</dbReference>
<keyword evidence="10" id="KW-1185">Reference proteome</keyword>
<name>A0A3P7IAZ4_STRVU</name>
<evidence type="ECO:0000256" key="2">
    <source>
        <dbReference type="ARBA" id="ARBA00006116"/>
    </source>
</evidence>
<evidence type="ECO:0000256" key="1">
    <source>
        <dbReference type="ARBA" id="ARBA00004123"/>
    </source>
</evidence>
<dbReference type="GO" id="GO:0003689">
    <property type="term" value="F:DNA clamp loader activity"/>
    <property type="evidence" value="ECO:0007669"/>
    <property type="project" value="InterPro"/>
</dbReference>
<dbReference type="Gene3D" id="1.20.272.10">
    <property type="match status" value="1"/>
</dbReference>
<dbReference type="AlphaFoldDB" id="A0A3P7IAZ4"/>
<comment type="subcellular location">
    <subcellularLocation>
        <location evidence="1">Nucleus</location>
    </subcellularLocation>
</comment>
<evidence type="ECO:0000256" key="7">
    <source>
        <dbReference type="SAM" id="MobiDB-lite"/>
    </source>
</evidence>
<sequence length="451" mass="50652">DSENEFLEKKKKKKKDLPAGQKKLSFETTAKKAVPVTDVNLQGEIFVPWVDKFKPRNESQLVGQHGDKSPMNKLLGWLKDWGRNNLGEGGRVKKPKPPPFMAQSDGAPFKAVLLSGTPGIGKTTCAVMACEKLGMKIVEMNASDVRNKKSLEQQITQLTGSHQIEEYFKYQTEGAKVKHVLIMDEVDGMSGNEDRAGVAELIQIIKDTKIPIVCICNDRQHPKIRSLANYCFDVRFPKPRVEQIRARLMSIACQEKVKISKEELDQMIEMSGHDVRQSIYNLQLYASAGGKAKVQKKDIAVGPFEAARKLLDSRSTLQEKQDMFFVDYGIMPLFVQENYVNMRNDKHTPKQAMAGLRKAADLIAHSDTIERCIRSTGTWKLLNEQAMLGCALPSIAVGGHLRAMIQFPAWLGKNSTANKRQRLMRQLATHAHLRISADMHSLVADYVPILR</sequence>
<feature type="non-terminal residue" evidence="9">
    <location>
        <position position="451"/>
    </location>
</feature>
<accession>A0A3P7IAZ4</accession>
<keyword evidence="4" id="KW-0547">Nucleotide-binding</keyword>
<dbReference type="GO" id="GO:0005663">
    <property type="term" value="C:DNA replication factor C complex"/>
    <property type="evidence" value="ECO:0007669"/>
    <property type="project" value="InterPro"/>
</dbReference>
<dbReference type="OrthoDB" id="446168at2759"/>
<dbReference type="EMBL" id="UYYB01000055">
    <property type="protein sequence ID" value="VDM65043.1"/>
    <property type="molecule type" value="Genomic_DNA"/>
</dbReference>
<dbReference type="InterPro" id="IPR047854">
    <property type="entry name" value="RFC_lid"/>
</dbReference>
<feature type="region of interest" description="Disordered" evidence="7">
    <location>
        <begin position="1"/>
        <end position="24"/>
    </location>
</feature>
<dbReference type="FunFam" id="3.40.50.300:FF:000395">
    <property type="entry name" value="Replication factor C subunit 1"/>
    <property type="match status" value="1"/>
</dbReference>
<keyword evidence="3" id="KW-0235">DNA replication</keyword>
<dbReference type="InterPro" id="IPR012178">
    <property type="entry name" value="RFC1"/>
</dbReference>
<evidence type="ECO:0000313" key="10">
    <source>
        <dbReference type="Proteomes" id="UP000270094"/>
    </source>
</evidence>
<organism evidence="9 10">
    <name type="scientific">Strongylus vulgaris</name>
    <name type="common">Blood worm</name>
    <dbReference type="NCBI Taxonomy" id="40348"/>
    <lineage>
        <taxon>Eukaryota</taxon>
        <taxon>Metazoa</taxon>
        <taxon>Ecdysozoa</taxon>
        <taxon>Nematoda</taxon>
        <taxon>Chromadorea</taxon>
        <taxon>Rhabditida</taxon>
        <taxon>Rhabditina</taxon>
        <taxon>Rhabditomorpha</taxon>
        <taxon>Strongyloidea</taxon>
        <taxon>Strongylidae</taxon>
        <taxon>Strongylus</taxon>
    </lineage>
</organism>
<evidence type="ECO:0000256" key="4">
    <source>
        <dbReference type="ARBA" id="ARBA00022741"/>
    </source>
</evidence>
<dbReference type="CDD" id="cd18140">
    <property type="entry name" value="HLD_clamp_RFC"/>
    <property type="match status" value="1"/>
</dbReference>
<dbReference type="InterPro" id="IPR027417">
    <property type="entry name" value="P-loop_NTPase"/>
</dbReference>
<dbReference type="GO" id="GO:0006260">
    <property type="term" value="P:DNA replication"/>
    <property type="evidence" value="ECO:0007669"/>
    <property type="project" value="UniProtKB-KW"/>
</dbReference>
<dbReference type="SUPFAM" id="SSF52540">
    <property type="entry name" value="P-loop containing nucleoside triphosphate hydrolases"/>
    <property type="match status" value="1"/>
</dbReference>
<evidence type="ECO:0000256" key="5">
    <source>
        <dbReference type="ARBA" id="ARBA00022840"/>
    </source>
</evidence>
<dbReference type="InterPro" id="IPR008921">
    <property type="entry name" value="DNA_pol3_clamp-load_cplx_C"/>
</dbReference>
<dbReference type="GO" id="GO:0005524">
    <property type="term" value="F:ATP binding"/>
    <property type="evidence" value="ECO:0007669"/>
    <property type="project" value="UniProtKB-KW"/>
</dbReference>
<keyword evidence="5" id="KW-0067">ATP-binding</keyword>
<feature type="non-terminal residue" evidence="9">
    <location>
        <position position="1"/>
    </location>
</feature>
<dbReference type="PANTHER" id="PTHR23389">
    <property type="entry name" value="CHROMOSOME TRANSMISSION FIDELITY FACTOR 18"/>
    <property type="match status" value="1"/>
</dbReference>
<gene>
    <name evidence="9" type="ORF">SVUK_LOCUS41</name>
</gene>
<dbReference type="SUPFAM" id="SSF48019">
    <property type="entry name" value="post-AAA+ oligomerization domain-like"/>
    <property type="match status" value="1"/>
</dbReference>
<dbReference type="GO" id="GO:0006281">
    <property type="term" value="P:DNA repair"/>
    <property type="evidence" value="ECO:0007669"/>
    <property type="project" value="InterPro"/>
</dbReference>
<dbReference type="PIRSF" id="PIRSF036578">
    <property type="entry name" value="RFC1"/>
    <property type="match status" value="1"/>
</dbReference>
<dbReference type="SMART" id="SM00382">
    <property type="entry name" value="AAA"/>
    <property type="match status" value="1"/>
</dbReference>
<dbReference type="Proteomes" id="UP000270094">
    <property type="component" value="Unassembled WGS sequence"/>
</dbReference>
<feature type="domain" description="AAA+ ATPase" evidence="8">
    <location>
        <begin position="108"/>
        <end position="242"/>
    </location>
</feature>
<keyword evidence="6" id="KW-0539">Nucleus</keyword>
<dbReference type="PANTHER" id="PTHR23389:SF6">
    <property type="entry name" value="REPLICATION FACTOR C SUBUNIT 1"/>
    <property type="match status" value="1"/>
</dbReference>
<dbReference type="GO" id="GO:0005634">
    <property type="term" value="C:nucleus"/>
    <property type="evidence" value="ECO:0007669"/>
    <property type="project" value="UniProtKB-SubCell"/>
</dbReference>
<evidence type="ECO:0000259" key="8">
    <source>
        <dbReference type="SMART" id="SM00382"/>
    </source>
</evidence>
<dbReference type="GO" id="GO:0003677">
    <property type="term" value="F:DNA binding"/>
    <property type="evidence" value="ECO:0007669"/>
    <property type="project" value="InterPro"/>
</dbReference>